<evidence type="ECO:0008006" key="8">
    <source>
        <dbReference type="Google" id="ProtNLM"/>
    </source>
</evidence>
<keyword evidence="3" id="KW-0808">Transferase</keyword>
<dbReference type="PANTHER" id="PTHR13610:SF11">
    <property type="entry name" value="METHYLTRANSFERASE DOMAIN-CONTAINING PROTEIN"/>
    <property type="match status" value="1"/>
</dbReference>
<dbReference type="SUPFAM" id="SSF53335">
    <property type="entry name" value="S-adenosyl-L-methionine-dependent methyltransferases"/>
    <property type="match status" value="1"/>
</dbReference>
<keyword evidence="2" id="KW-0489">Methyltransferase</keyword>
<dbReference type="InterPro" id="IPR026170">
    <property type="entry name" value="FAM173A/B"/>
</dbReference>
<reference evidence="6" key="1">
    <citation type="journal article" date="2020" name="Fungal Divers.">
        <title>Resolving the Mortierellaceae phylogeny through synthesis of multi-gene phylogenetics and phylogenomics.</title>
        <authorList>
            <person name="Vandepol N."/>
            <person name="Liber J."/>
            <person name="Desiro A."/>
            <person name="Na H."/>
            <person name="Kennedy M."/>
            <person name="Barry K."/>
            <person name="Grigoriev I.V."/>
            <person name="Miller A.N."/>
            <person name="O'Donnell K."/>
            <person name="Stajich J.E."/>
            <person name="Bonito G."/>
        </authorList>
    </citation>
    <scope>NUCLEOTIDE SEQUENCE</scope>
    <source>
        <strain evidence="6">MES-2147</strain>
    </source>
</reference>
<dbReference type="Proteomes" id="UP000749646">
    <property type="component" value="Unassembled WGS sequence"/>
</dbReference>
<name>A0A9P6SR95_9FUNG</name>
<accession>A0A9P6SR95</accession>
<protein>
    <recommendedName>
        <fullName evidence="8">Methyltransferase domain-containing protein</fullName>
    </recommendedName>
</protein>
<dbReference type="PROSITE" id="PS00018">
    <property type="entry name" value="EF_HAND_1"/>
    <property type="match status" value="1"/>
</dbReference>
<dbReference type="CDD" id="cd02440">
    <property type="entry name" value="AdoMet_MTases"/>
    <property type="match status" value="1"/>
</dbReference>
<proteinExistence type="inferred from homology"/>
<dbReference type="GO" id="GO:0005739">
    <property type="term" value="C:mitochondrion"/>
    <property type="evidence" value="ECO:0007669"/>
    <property type="project" value="TreeGrafter"/>
</dbReference>
<dbReference type="GO" id="GO:0016279">
    <property type="term" value="F:protein-lysine N-methyltransferase activity"/>
    <property type="evidence" value="ECO:0007669"/>
    <property type="project" value="InterPro"/>
</dbReference>
<dbReference type="AlphaFoldDB" id="A0A9P6SR95"/>
<dbReference type="EMBL" id="JAAAHW010002148">
    <property type="protein sequence ID" value="KAF9992570.1"/>
    <property type="molecule type" value="Genomic_DNA"/>
</dbReference>
<evidence type="ECO:0000256" key="1">
    <source>
        <dbReference type="ARBA" id="ARBA00010633"/>
    </source>
</evidence>
<keyword evidence="4" id="KW-0949">S-adenosyl-L-methionine</keyword>
<evidence type="ECO:0000313" key="7">
    <source>
        <dbReference type="Proteomes" id="UP000749646"/>
    </source>
</evidence>
<evidence type="ECO:0000256" key="3">
    <source>
        <dbReference type="ARBA" id="ARBA00022679"/>
    </source>
</evidence>
<feature type="compositionally biased region" description="Acidic residues" evidence="5">
    <location>
        <begin position="16"/>
        <end position="30"/>
    </location>
</feature>
<dbReference type="Gene3D" id="3.40.50.150">
    <property type="entry name" value="Vaccinia Virus protein VP39"/>
    <property type="match status" value="1"/>
</dbReference>
<comment type="caution">
    <text evidence="6">The sequence shown here is derived from an EMBL/GenBank/DDBJ whole genome shotgun (WGS) entry which is preliminary data.</text>
</comment>
<comment type="similarity">
    <text evidence="1">Belongs to the ANT/ATPSC lysine N-methyltransferase family.</text>
</comment>
<dbReference type="InterPro" id="IPR029063">
    <property type="entry name" value="SAM-dependent_MTases_sf"/>
</dbReference>
<evidence type="ECO:0000256" key="4">
    <source>
        <dbReference type="ARBA" id="ARBA00022691"/>
    </source>
</evidence>
<dbReference type="PANTHER" id="PTHR13610">
    <property type="entry name" value="METHYLTRANSFERASE DOMAIN-CONTAINING PROTEIN"/>
    <property type="match status" value="1"/>
</dbReference>
<keyword evidence="7" id="KW-1185">Reference proteome</keyword>
<dbReference type="GO" id="GO:0032259">
    <property type="term" value="P:methylation"/>
    <property type="evidence" value="ECO:0007669"/>
    <property type="project" value="UniProtKB-KW"/>
</dbReference>
<dbReference type="InterPro" id="IPR018247">
    <property type="entry name" value="EF_Hand_1_Ca_BS"/>
</dbReference>
<evidence type="ECO:0000256" key="2">
    <source>
        <dbReference type="ARBA" id="ARBA00022603"/>
    </source>
</evidence>
<dbReference type="OrthoDB" id="66144at2759"/>
<organism evidence="6 7">
    <name type="scientific">Modicella reniformis</name>
    <dbReference type="NCBI Taxonomy" id="1440133"/>
    <lineage>
        <taxon>Eukaryota</taxon>
        <taxon>Fungi</taxon>
        <taxon>Fungi incertae sedis</taxon>
        <taxon>Mucoromycota</taxon>
        <taxon>Mortierellomycotina</taxon>
        <taxon>Mortierellomycetes</taxon>
        <taxon>Mortierellales</taxon>
        <taxon>Mortierellaceae</taxon>
        <taxon>Modicella</taxon>
    </lineage>
</organism>
<evidence type="ECO:0000256" key="5">
    <source>
        <dbReference type="SAM" id="MobiDB-lite"/>
    </source>
</evidence>
<evidence type="ECO:0000313" key="6">
    <source>
        <dbReference type="EMBL" id="KAF9992570.1"/>
    </source>
</evidence>
<feature type="region of interest" description="Disordered" evidence="5">
    <location>
        <begin position="1"/>
        <end position="38"/>
    </location>
</feature>
<sequence length="250" mass="28280">MDAETAAQQEQKQEQEQEQEQEHEQEEEDQGYDRYKNNPNLLAESTKTARLFSFDWASGSVSPFHPTPSDDLSALLEQLDFSRSGKVSLLDLGCGDAKVLIQALETFPRSQLVRAVGVDLDRFLLNIAKEKILQGTDSHDDDYAIMPRLELYHGNITTKDEPLDCVFGPSADDMSMTMRRLLQSCSHIFVYLLPAALAKLAPTLLEAVEHTTAHTVVLSMRWPIPELVQYQVQDVVDQRFYIYSSSTPKQ</sequence>
<gene>
    <name evidence="6" type="ORF">BGZ65_012078</name>
</gene>
<dbReference type="GO" id="GO:1905706">
    <property type="term" value="P:regulation of mitochondrial ATP synthesis coupled proton transport"/>
    <property type="evidence" value="ECO:0007669"/>
    <property type="project" value="TreeGrafter"/>
</dbReference>